<feature type="region of interest" description="Disordered" evidence="4">
    <location>
        <begin position="926"/>
        <end position="970"/>
    </location>
</feature>
<keyword evidence="1" id="KW-0813">Transport</keyword>
<dbReference type="PANTHER" id="PTHR12345:SF16">
    <property type="entry name" value="X11L, ISOFORM F-RELATED"/>
    <property type="match status" value="1"/>
</dbReference>
<feature type="compositionally biased region" description="Polar residues" evidence="4">
    <location>
        <begin position="66"/>
        <end position="83"/>
    </location>
</feature>
<gene>
    <name evidence="8" type="primary">LOC108674539</name>
</gene>
<keyword evidence="3" id="KW-0677">Repeat</keyword>
<dbReference type="SUPFAM" id="SSF50156">
    <property type="entry name" value="PDZ domain-like"/>
    <property type="match status" value="2"/>
</dbReference>
<feature type="region of interest" description="Disordered" evidence="4">
    <location>
        <begin position="1199"/>
        <end position="1232"/>
    </location>
</feature>
<keyword evidence="2" id="KW-0597">Phosphoprotein</keyword>
<dbReference type="RefSeq" id="XP_047738660.1">
    <property type="nucleotide sequence ID" value="XM_047882704.1"/>
</dbReference>
<protein>
    <submittedName>
        <fullName evidence="8">Uncharacterized protein LOC108674539 isoform X2</fullName>
    </submittedName>
</protein>
<dbReference type="PROSITE" id="PS01179">
    <property type="entry name" value="PID"/>
    <property type="match status" value="2"/>
</dbReference>
<feature type="compositionally biased region" description="Low complexity" evidence="4">
    <location>
        <begin position="646"/>
        <end position="661"/>
    </location>
</feature>
<dbReference type="Proteomes" id="UP000694843">
    <property type="component" value="Unplaced"/>
</dbReference>
<feature type="compositionally biased region" description="Basic and acidic residues" evidence="4">
    <location>
        <begin position="940"/>
        <end position="949"/>
    </location>
</feature>
<feature type="compositionally biased region" description="Acidic residues" evidence="4">
    <location>
        <begin position="1213"/>
        <end position="1228"/>
    </location>
</feature>
<feature type="region of interest" description="Disordered" evidence="4">
    <location>
        <begin position="549"/>
        <end position="605"/>
    </location>
</feature>
<dbReference type="Gene3D" id="2.30.29.30">
    <property type="entry name" value="Pleckstrin-homology domain (PH domain)/Phosphotyrosine-binding domain (PTB)"/>
    <property type="match status" value="2"/>
</dbReference>
<evidence type="ECO:0000256" key="2">
    <source>
        <dbReference type="ARBA" id="ARBA00022553"/>
    </source>
</evidence>
<feature type="region of interest" description="Disordered" evidence="4">
    <location>
        <begin position="697"/>
        <end position="801"/>
    </location>
</feature>
<feature type="compositionally biased region" description="Low complexity" evidence="4">
    <location>
        <begin position="229"/>
        <end position="241"/>
    </location>
</feature>
<dbReference type="GeneID" id="108674539"/>
<feature type="compositionally biased region" description="Polar residues" evidence="4">
    <location>
        <begin position="24"/>
        <end position="43"/>
    </location>
</feature>
<feature type="compositionally biased region" description="Low complexity" evidence="4">
    <location>
        <begin position="171"/>
        <end position="181"/>
    </location>
</feature>
<dbReference type="Pfam" id="PF00640">
    <property type="entry name" value="PID"/>
    <property type="match status" value="2"/>
</dbReference>
<dbReference type="Pfam" id="PF00595">
    <property type="entry name" value="PDZ"/>
    <property type="match status" value="2"/>
</dbReference>
<keyword evidence="7" id="KW-1185">Reference proteome</keyword>
<dbReference type="Gene3D" id="2.30.42.10">
    <property type="match status" value="2"/>
</dbReference>
<dbReference type="InterPro" id="IPR051230">
    <property type="entry name" value="APP-Binding"/>
</dbReference>
<evidence type="ECO:0000313" key="8">
    <source>
        <dbReference type="RefSeq" id="XP_047738660.1"/>
    </source>
</evidence>
<dbReference type="InterPro" id="IPR011993">
    <property type="entry name" value="PH-like_dom_sf"/>
</dbReference>
<feature type="compositionally biased region" description="Basic and acidic residues" evidence="4">
    <location>
        <begin position="107"/>
        <end position="134"/>
    </location>
</feature>
<proteinExistence type="predicted"/>
<dbReference type="GO" id="GO:0005737">
    <property type="term" value="C:cytoplasm"/>
    <property type="evidence" value="ECO:0007669"/>
    <property type="project" value="TreeGrafter"/>
</dbReference>
<evidence type="ECO:0000256" key="3">
    <source>
        <dbReference type="ARBA" id="ARBA00022737"/>
    </source>
</evidence>
<dbReference type="FunFam" id="2.30.42.10:FF:000017">
    <property type="entry name" value="Amyloid beta A4 protein-binding family A member 1"/>
    <property type="match status" value="1"/>
</dbReference>
<dbReference type="SUPFAM" id="SSF50729">
    <property type="entry name" value="PH domain-like"/>
    <property type="match status" value="2"/>
</dbReference>
<evidence type="ECO:0000256" key="4">
    <source>
        <dbReference type="SAM" id="MobiDB-lite"/>
    </source>
</evidence>
<feature type="compositionally biased region" description="Acidic residues" evidence="4">
    <location>
        <begin position="1302"/>
        <end position="1313"/>
    </location>
</feature>
<dbReference type="CDD" id="cd06793">
    <property type="entry name" value="PDZ2_APBA1_3-like"/>
    <property type="match status" value="1"/>
</dbReference>
<dbReference type="CDD" id="cd06720">
    <property type="entry name" value="PDZ1_APBA1_3-like"/>
    <property type="match status" value="1"/>
</dbReference>
<dbReference type="PANTHER" id="PTHR12345">
    <property type="entry name" value="SYNTENIN RELATED"/>
    <property type="match status" value="1"/>
</dbReference>
<feature type="compositionally biased region" description="Basic and acidic residues" evidence="4">
    <location>
        <begin position="777"/>
        <end position="801"/>
    </location>
</feature>
<feature type="compositionally biased region" description="Polar residues" evidence="4">
    <location>
        <begin position="866"/>
        <end position="887"/>
    </location>
</feature>
<feature type="region of interest" description="Disordered" evidence="4">
    <location>
        <begin position="165"/>
        <end position="241"/>
    </location>
</feature>
<sequence>MQQKNLQEVMGPNQMLPRKDGTEKSSGFTSLSGRTSQHKQSLGWSDAREEEVTLQPTHAEVAQPHQFASSQVEVTQASQFSSEQMHEPQKHDENGNTPEEESMADDDWYRKSDKPQSRDGFVLHHQEQMQQKRQELQQVLKEQMLQHEQTCQEEAPLPSCAMQQHLEEQQQQKMLAQQQRMRSFEDKLCRGELPPSSPGEKLSHEHNVDAPASNNAPSSQEREYQMRTSGNVSSEASANSSVTYDMDTTSVAMTASPIATSSPLIAPVSYANGSLSCGSSPHAAYPLSQSLGSSPHIPSTRPNFYTRGAPHPYYETRTMPDHQTRPMADHQTRPMLDRQTRPISDHQTRPMTDHQTRPMSDHQSHSISDHQTRPMSDHQARPMPDHQIRPMSDHQAHSMSDHQARPKPDHQTRPTPGHSFANNFQSPDASSHVIAGNTYTSGGNFHTSSGISYSSGGIPYASGINSLITGSFSHIPGTNARMFSSNSHVPATSGYGSAGHFDMLPSPPYLNPMMSANGSAATSLSSSTLNLMKKQITEIEREIALRKPDPSYVAGSSRHGDLPAGPVSSTLDLQLLDPLNDKMGEPPPPPAPHPHRGGGAILENGTLPQHKSSVLHSPHYTPTCDGALLLSSLGPITSPGLPPSGLPSSSAPPASGQDPSSCTAVNESAGHKRESVAAAIADIKQAIRRTKNLPLKSAADRNNVGPDTPVWVPRASRRSDGPVLGSPSDGPVPLSPTSSSGGTCNHVENGPARPDQRHDEDDGDTDQETDRLLGQQRAEDHGYGAPDKEKEAAKKKGRSKEVVVHEPAVLIEGVLFRARYLGSTQLVSEGQPTKTTRMMQAEEAVTRIKEAEDPDENMTMRKSDSESSTVKTTPSLLPRNASSDRTATTIRELSGVGMFPSGEVSAIICEPFESESCILQAEPNETNINLPQDDPAGDTRNSEDQDKENCTTNSSNELRDGLNDINDIDDDRDEVIDEENEEKTENDVMEHQEPVEQYNPPKYTSATYKPKSQYPQNRNIPEILRIQEELLPGEEKQTLHERFSKLQEFKNKSMVISALPRVSSSPSKKSISIPREYRRSPKQPLVYDADPYMLDSRFKTTHLWKTQAKISTGGIAGTSVITVPCDGKANLLGVKSAPLKSPLPPGVLEEPISPSRNKLDIHGQLLDFIEERNAAANSKLHKHLLHFLPDKKIKNLKERSGTQDELQMLTEPQPDEDGVMLYEEDSNDGMDRKLQEFDDDIIEEEEEEEEEDRKDNGTTANVGRAMAEDAENGNLADAIASVGRNGVRPSEALQHSPNTDISSDDNDFSEQDDNCNNKDTKNVRDLGDNCETDKDDDSATDVSYSRNDVGKKTDNEVRPPESRTRGSNIRQGSVGNVAWIVDGVGGIGATGTVFHLRLVGSVEVSEERCDVSVGSKNITTTASANPGKRPRKEMVTEAVSKLKALAPDGENQPNTEVDLFISTEKIMVLNTDLKEIMMDHALRTISYIADIGDLVVLMARRRMLPTDDTNSLQKQPKMICHVFESDEAQFIAQSIGQAFQVAYLEFLKANGIEDHSFVKEMDYQEVLNSQEIFGDELQMFAKKELQKEVVVPKMKSEILGVVVVESGWGSMVPTVVIANLSPYGAAAKCGQLNIGDQIIAINGVSLVGLPLSTCQNYIKNTKYNTAVKLTVVPCPPVVEVKIRRPDTKYQLGFSVQNGVICSLLRGGIAERGGVRVGHRIIDINSQSVVAVPHEKIVNLLATSVGEIRMKTMPTSIFRLLTGQETPQYI</sequence>
<dbReference type="GO" id="GO:0005886">
    <property type="term" value="C:plasma membrane"/>
    <property type="evidence" value="ECO:0007669"/>
    <property type="project" value="TreeGrafter"/>
</dbReference>
<reference evidence="8" key="1">
    <citation type="submission" date="2025-08" db="UniProtKB">
        <authorList>
            <consortium name="RefSeq"/>
        </authorList>
    </citation>
    <scope>IDENTIFICATION</scope>
    <source>
        <tissue evidence="8">Whole organism</tissue>
    </source>
</reference>
<evidence type="ECO:0000259" key="6">
    <source>
        <dbReference type="PROSITE" id="PS50106"/>
    </source>
</evidence>
<dbReference type="InterPro" id="IPR006020">
    <property type="entry name" value="PTB/PI_dom"/>
</dbReference>
<feature type="region of interest" description="Disordered" evidence="4">
    <location>
        <begin position="635"/>
        <end position="672"/>
    </location>
</feature>
<feature type="domain" description="PID" evidence="5">
    <location>
        <begin position="1394"/>
        <end position="1553"/>
    </location>
</feature>
<dbReference type="GO" id="GO:0007268">
    <property type="term" value="P:chemical synaptic transmission"/>
    <property type="evidence" value="ECO:0007669"/>
    <property type="project" value="TreeGrafter"/>
</dbReference>
<feature type="domain" description="PID" evidence="5">
    <location>
        <begin position="813"/>
        <end position="851"/>
    </location>
</feature>
<dbReference type="InterPro" id="IPR036034">
    <property type="entry name" value="PDZ_sf"/>
</dbReference>
<evidence type="ECO:0000256" key="1">
    <source>
        <dbReference type="ARBA" id="ARBA00022448"/>
    </source>
</evidence>
<feature type="domain" description="PDZ" evidence="6">
    <location>
        <begin position="1679"/>
        <end position="1755"/>
    </location>
</feature>
<feature type="compositionally biased region" description="Basic and acidic residues" evidence="4">
    <location>
        <begin position="84"/>
        <end position="94"/>
    </location>
</feature>
<feature type="compositionally biased region" description="Basic and acidic residues" evidence="4">
    <location>
        <begin position="1315"/>
        <end position="1327"/>
    </location>
</feature>
<dbReference type="SMART" id="SM00228">
    <property type="entry name" value="PDZ"/>
    <property type="match status" value="2"/>
</dbReference>
<feature type="compositionally biased region" description="Acidic residues" evidence="4">
    <location>
        <begin position="1328"/>
        <end position="1339"/>
    </location>
</feature>
<dbReference type="FunFam" id="2.30.42.10:FF:000007">
    <property type="entry name" value="Amyloid beta A4 protein-binding family A member"/>
    <property type="match status" value="1"/>
</dbReference>
<feature type="compositionally biased region" description="Basic and acidic residues" evidence="4">
    <location>
        <begin position="318"/>
        <end position="412"/>
    </location>
</feature>
<dbReference type="PROSITE" id="PS50106">
    <property type="entry name" value="PDZ"/>
    <property type="match status" value="2"/>
</dbReference>
<feature type="compositionally biased region" description="Polar residues" evidence="4">
    <location>
        <begin position="420"/>
        <end position="429"/>
    </location>
</feature>
<feature type="domain" description="PDZ" evidence="6">
    <location>
        <begin position="1588"/>
        <end position="1673"/>
    </location>
</feature>
<dbReference type="GO" id="GO:0043197">
    <property type="term" value="C:dendritic spine"/>
    <property type="evidence" value="ECO:0007669"/>
    <property type="project" value="TreeGrafter"/>
</dbReference>
<dbReference type="SMART" id="SM00462">
    <property type="entry name" value="PTB"/>
    <property type="match status" value="1"/>
</dbReference>
<feature type="region of interest" description="Disordered" evidence="4">
    <location>
        <begin position="1"/>
        <end position="134"/>
    </location>
</feature>
<name>A0A979FNM3_HYAAZ</name>
<feature type="compositionally biased region" description="Basic and acidic residues" evidence="4">
    <location>
        <begin position="1348"/>
        <end position="1364"/>
    </location>
</feature>
<feature type="region of interest" description="Disordered" evidence="4">
    <location>
        <begin position="1287"/>
        <end position="1369"/>
    </location>
</feature>
<evidence type="ECO:0000259" key="5">
    <source>
        <dbReference type="PROSITE" id="PS01179"/>
    </source>
</evidence>
<accession>A0A979FNM3</accession>
<feature type="region of interest" description="Disordered" evidence="4">
    <location>
        <begin position="309"/>
        <end position="435"/>
    </location>
</feature>
<organism evidence="7 8">
    <name type="scientific">Hyalella azteca</name>
    <name type="common">Amphipod</name>
    <dbReference type="NCBI Taxonomy" id="294128"/>
    <lineage>
        <taxon>Eukaryota</taxon>
        <taxon>Metazoa</taxon>
        <taxon>Ecdysozoa</taxon>
        <taxon>Arthropoda</taxon>
        <taxon>Crustacea</taxon>
        <taxon>Multicrustacea</taxon>
        <taxon>Malacostraca</taxon>
        <taxon>Eumalacostraca</taxon>
        <taxon>Peracarida</taxon>
        <taxon>Amphipoda</taxon>
        <taxon>Senticaudata</taxon>
        <taxon>Talitrida</taxon>
        <taxon>Talitroidea</taxon>
        <taxon>Hyalellidae</taxon>
        <taxon>Hyalella</taxon>
    </lineage>
</organism>
<dbReference type="CDD" id="cd01208">
    <property type="entry name" value="PTB_X11"/>
    <property type="match status" value="1"/>
</dbReference>
<dbReference type="InterPro" id="IPR001478">
    <property type="entry name" value="PDZ"/>
</dbReference>
<evidence type="ECO:0000313" key="7">
    <source>
        <dbReference type="Proteomes" id="UP000694843"/>
    </source>
</evidence>
<feature type="region of interest" description="Disordered" evidence="4">
    <location>
        <begin position="853"/>
        <end position="887"/>
    </location>
</feature>